<dbReference type="Pfam" id="PF05193">
    <property type="entry name" value="Peptidase_M16_C"/>
    <property type="match status" value="1"/>
</dbReference>
<dbReference type="EMBL" id="CP104213">
    <property type="protein sequence ID" value="UWX64036.1"/>
    <property type="molecule type" value="Genomic_DNA"/>
</dbReference>
<accession>A0ABY5YH59</accession>
<protein>
    <submittedName>
        <fullName evidence="3">Insulinase family protein</fullName>
    </submittedName>
</protein>
<proteinExistence type="predicted"/>
<reference evidence="3" key="1">
    <citation type="submission" date="2022-09" db="EMBL/GenBank/DDBJ databases">
        <title>genome sequence of Deinococcus rubellus.</title>
        <authorList>
            <person name="Srinivasan S."/>
        </authorList>
    </citation>
    <scope>NUCLEOTIDE SEQUENCE</scope>
    <source>
        <strain evidence="3">Ant6</strain>
    </source>
</reference>
<dbReference type="PANTHER" id="PTHR11851:SF219">
    <property type="entry name" value="HYPOTHETICAL ZINC PROTEASE"/>
    <property type="match status" value="1"/>
</dbReference>
<dbReference type="Proteomes" id="UP001060261">
    <property type="component" value="Chromosome"/>
</dbReference>
<dbReference type="InterPro" id="IPR050361">
    <property type="entry name" value="MPP/UQCRC_Complex"/>
</dbReference>
<dbReference type="InterPro" id="IPR007863">
    <property type="entry name" value="Peptidase_M16_C"/>
</dbReference>
<feature type="domain" description="Peptidase M16 C-terminal" evidence="2">
    <location>
        <begin position="185"/>
        <end position="336"/>
    </location>
</feature>
<dbReference type="SUPFAM" id="SSF63411">
    <property type="entry name" value="LuxS/MPP-like metallohydrolase"/>
    <property type="match status" value="2"/>
</dbReference>
<gene>
    <name evidence="3" type="ORF">N0D28_15185</name>
</gene>
<feature type="domain" description="Peptidase M16 N-terminal" evidence="1">
    <location>
        <begin position="26"/>
        <end position="137"/>
    </location>
</feature>
<dbReference type="RefSeq" id="WP_260560312.1">
    <property type="nucleotide sequence ID" value="NZ_BAABEC010000020.1"/>
</dbReference>
<dbReference type="InterPro" id="IPR011765">
    <property type="entry name" value="Pept_M16_N"/>
</dbReference>
<keyword evidence="4" id="KW-1185">Reference proteome</keyword>
<evidence type="ECO:0000313" key="4">
    <source>
        <dbReference type="Proteomes" id="UP001060261"/>
    </source>
</evidence>
<organism evidence="3 4">
    <name type="scientific">Deinococcus rubellus</name>
    <dbReference type="NCBI Taxonomy" id="1889240"/>
    <lineage>
        <taxon>Bacteria</taxon>
        <taxon>Thermotogati</taxon>
        <taxon>Deinococcota</taxon>
        <taxon>Deinococci</taxon>
        <taxon>Deinococcales</taxon>
        <taxon>Deinococcaceae</taxon>
        <taxon>Deinococcus</taxon>
    </lineage>
</organism>
<dbReference type="InterPro" id="IPR011249">
    <property type="entry name" value="Metalloenz_LuxS/M16"/>
</dbReference>
<dbReference type="Gene3D" id="3.30.830.10">
    <property type="entry name" value="Metalloenzyme, LuxS/M16 peptidase-like"/>
    <property type="match status" value="2"/>
</dbReference>
<dbReference type="PANTHER" id="PTHR11851">
    <property type="entry name" value="METALLOPROTEASE"/>
    <property type="match status" value="1"/>
</dbReference>
<evidence type="ECO:0000313" key="3">
    <source>
        <dbReference type="EMBL" id="UWX64036.1"/>
    </source>
</evidence>
<sequence>MPAHTHTLANGLQLAFERRATPGFSFHLRVPLGSAHDPEGQEGTAGLVEEWLYKGAGQLSARQFQDALDDLGVRRGGGSDAEATFFSGSGLGADLSAALALFANLVRRPLLPESELPVLLDLARQDLESLQDSPAERLGLAARQLIFAKSGYAHPTSGTLSGLAQITPASARTFWQRAGARGSILSVVADTEAQAVFGLTEQLFGDWQPGDAQPVKPHPYLGGAAHLPDDSQQTHFTFTGRGISPHSPDWFAWHLALTALSGGSASRLFHAVREERGLAYTVHAGPQVVGGEALLSGYAASTPQRAPETLSVMLSELRRWRQGLTQAEFGRAQNALMASTVFGSESVRSRSGGMARDLALFGRVREPGEMRAEIGTLTLEKVNAFLDSYDPGPLGLVSIGPQPLSAPQLTGSGAAHV</sequence>
<dbReference type="Pfam" id="PF00675">
    <property type="entry name" value="Peptidase_M16"/>
    <property type="match status" value="1"/>
</dbReference>
<name>A0ABY5YH59_9DEIO</name>
<evidence type="ECO:0000259" key="2">
    <source>
        <dbReference type="Pfam" id="PF05193"/>
    </source>
</evidence>
<evidence type="ECO:0000259" key="1">
    <source>
        <dbReference type="Pfam" id="PF00675"/>
    </source>
</evidence>